<dbReference type="GO" id="GO:0019985">
    <property type="term" value="P:translesion synthesis"/>
    <property type="evidence" value="ECO:0007669"/>
    <property type="project" value="TreeGrafter"/>
</dbReference>
<dbReference type="Gene3D" id="3.70.10.10">
    <property type="match status" value="1"/>
</dbReference>
<dbReference type="GO" id="GO:0006298">
    <property type="term" value="P:mismatch repair"/>
    <property type="evidence" value="ECO:0007669"/>
    <property type="project" value="TreeGrafter"/>
</dbReference>
<comment type="similarity">
    <text evidence="2 8">Belongs to the PCNA family.</text>
</comment>
<evidence type="ECO:0000256" key="4">
    <source>
        <dbReference type="ARBA" id="ARBA00023125"/>
    </source>
</evidence>
<dbReference type="NCBIfam" id="TIGR00590">
    <property type="entry name" value="pcna"/>
    <property type="match status" value="1"/>
</dbReference>
<dbReference type="OrthoDB" id="534348at2759"/>
<dbReference type="AlphaFoldDB" id="A0A8J6AAG5"/>
<dbReference type="FunFam" id="3.70.10.10:FF:000001">
    <property type="entry name" value="Proliferating cell nuclear antigen"/>
    <property type="match status" value="1"/>
</dbReference>
<evidence type="ECO:0000256" key="2">
    <source>
        <dbReference type="ARBA" id="ARBA00010462"/>
    </source>
</evidence>
<evidence type="ECO:0000256" key="6">
    <source>
        <dbReference type="ARBA" id="ARBA00045553"/>
    </source>
</evidence>
<feature type="domain" description="Proliferating cell nuclear antigen PCNA N-terminal" evidence="10">
    <location>
        <begin position="165"/>
        <end position="288"/>
    </location>
</feature>
<reference evidence="12" key="1">
    <citation type="journal article" date="2021" name="Evol. Appl.">
        <title>The genome of the Pyrenean desman and the effects of bottlenecks and inbreeding on the genomic landscape of an endangered species.</title>
        <authorList>
            <person name="Escoda L."/>
            <person name="Castresana J."/>
        </authorList>
    </citation>
    <scope>NUCLEOTIDE SEQUENCE</scope>
    <source>
        <strain evidence="12">IBE-C5619</strain>
    </source>
</reference>
<dbReference type="PANTHER" id="PTHR11352:SF0">
    <property type="entry name" value="PROLIFERATING CELL NUCLEAR ANTIGEN"/>
    <property type="match status" value="1"/>
</dbReference>
<sequence length="425" mass="45866">MLTLTHAPLGPCTRESSGLPRPGVAIGRDKGSEGKKTPLRARPRHTSGGAAIPGASTPVMLRYLVLRQRVRLAGHSLPQLRHAGDPSATSRRASSVAAGAGSSTRWRADLLGSPAPPQLLVAPSRTHTGPSTTTRPPVQELLPALRATALSPGRKALRRCDSATMFEARLVQGSILKKVLEALKDLINEACWDISSSGVNLQSMDSSHVSLVQLTLRSEGFDTYRCDRNLAMGVNLTSMSKILKCAGNEDIITLRAEDNADTLALVFEAPNQEKVSDYEMKLMDLDVEQLGIPEQEYSCVVKMPSGEFARICRDLSHIGDAVVISCAKDGVKFSASGELGNGNIKLSQTSNVDKEEEAVTIEMNEPVQLTFALRYLNFFTKATPLSPTVTLSMSADVPLVVEYKIADMGHLKYYLAPKIEDEEGS</sequence>
<feature type="region of interest" description="Disordered" evidence="9">
    <location>
        <begin position="77"/>
        <end position="99"/>
    </location>
</feature>
<dbReference type="SMR" id="A0A8J6AAG5"/>
<keyword evidence="4 8" id="KW-0238">DNA-binding</keyword>
<dbReference type="InterPro" id="IPR022649">
    <property type="entry name" value="Pr_cel_nuc_antig_C"/>
</dbReference>
<dbReference type="PROSITE" id="PS00293">
    <property type="entry name" value="PCNA_2"/>
    <property type="match status" value="1"/>
</dbReference>
<evidence type="ECO:0000259" key="11">
    <source>
        <dbReference type="Pfam" id="PF02747"/>
    </source>
</evidence>
<comment type="function">
    <text evidence="7">This protein is an auxiliary protein of DNA polymerase delta and is involved in the control of eukaryotic DNA replication by increasing the polymerase's processivity during elongation of the leading strand.</text>
</comment>
<dbReference type="EMBL" id="JAGFMF010011643">
    <property type="protein sequence ID" value="KAG8517871.1"/>
    <property type="molecule type" value="Genomic_DNA"/>
</dbReference>
<dbReference type="PRINTS" id="PR00339">
    <property type="entry name" value="PCNACYCLIN"/>
</dbReference>
<comment type="caution">
    <text evidence="12">The sequence shown here is derived from an EMBL/GenBank/DDBJ whole genome shotgun (WGS) entry which is preliminary data.</text>
</comment>
<feature type="region of interest" description="Disordered" evidence="9">
    <location>
        <begin position="113"/>
        <end position="137"/>
    </location>
</feature>
<dbReference type="Pfam" id="PF00705">
    <property type="entry name" value="PCNA_N"/>
    <property type="match status" value="1"/>
</dbReference>
<feature type="compositionally biased region" description="Basic and acidic residues" evidence="9">
    <location>
        <begin position="27"/>
        <end position="36"/>
    </location>
</feature>
<keyword evidence="5 7" id="KW-0539">Nucleus</keyword>
<dbReference type="GO" id="GO:0030337">
    <property type="term" value="F:DNA polymerase processivity factor activity"/>
    <property type="evidence" value="ECO:0007669"/>
    <property type="project" value="InterPro"/>
</dbReference>
<evidence type="ECO:0000256" key="8">
    <source>
        <dbReference type="RuleBase" id="RU003671"/>
    </source>
</evidence>
<dbReference type="GO" id="GO:0006272">
    <property type="term" value="P:leading strand elongation"/>
    <property type="evidence" value="ECO:0007669"/>
    <property type="project" value="TreeGrafter"/>
</dbReference>
<name>A0A8J6AAG5_GALPY</name>
<gene>
    <name evidence="12" type="ORF">J0S82_020532</name>
</gene>
<dbReference type="PROSITE" id="PS01251">
    <property type="entry name" value="PCNA_1"/>
    <property type="match status" value="1"/>
</dbReference>
<feature type="compositionally biased region" description="Polar residues" evidence="9">
    <location>
        <begin position="125"/>
        <end position="136"/>
    </location>
</feature>
<dbReference type="CDD" id="cd00577">
    <property type="entry name" value="PCNA"/>
    <property type="match status" value="1"/>
</dbReference>
<evidence type="ECO:0000256" key="1">
    <source>
        <dbReference type="ARBA" id="ARBA00004123"/>
    </source>
</evidence>
<dbReference type="SUPFAM" id="SSF55979">
    <property type="entry name" value="DNA clamp"/>
    <property type="match status" value="2"/>
</dbReference>
<feature type="region of interest" description="Disordered" evidence="9">
    <location>
        <begin position="1"/>
        <end position="53"/>
    </location>
</feature>
<dbReference type="Proteomes" id="UP000700334">
    <property type="component" value="Unassembled WGS sequence"/>
</dbReference>
<keyword evidence="3 8" id="KW-0235">DNA replication</keyword>
<dbReference type="FunFam" id="3.10.150.10:FF:000006">
    <property type="entry name" value="Proliferating cell nuclear antigen"/>
    <property type="match status" value="1"/>
</dbReference>
<dbReference type="GO" id="GO:0006275">
    <property type="term" value="P:regulation of DNA replication"/>
    <property type="evidence" value="ECO:0007669"/>
    <property type="project" value="InterPro"/>
</dbReference>
<keyword evidence="13" id="KW-1185">Reference proteome</keyword>
<dbReference type="PANTHER" id="PTHR11352">
    <property type="entry name" value="PROLIFERATING CELL NUCLEAR ANTIGEN"/>
    <property type="match status" value="1"/>
</dbReference>
<evidence type="ECO:0000313" key="13">
    <source>
        <dbReference type="Proteomes" id="UP000700334"/>
    </source>
</evidence>
<dbReference type="GO" id="GO:0003677">
    <property type="term" value="F:DNA binding"/>
    <property type="evidence" value="ECO:0007669"/>
    <property type="project" value="UniProtKB-KW"/>
</dbReference>
<dbReference type="Pfam" id="PF02747">
    <property type="entry name" value="PCNA_C"/>
    <property type="match status" value="1"/>
</dbReference>
<comment type="function">
    <text evidence="6">Auxiliary protein of DNA polymerase delta and epsilon, is involved in the control of eukaryotic DNA replication by increasing the polymerase's processibility during elongation of the leading strand. Induces a robust stimulatory effect on the 3'-5' exonuclease and 3'-phosphodiesterase, but not apurinic-apyrimidinic (AP) endonuclease, APEX2 activities. Has to be loaded onto DNA in order to be able to stimulate APEX2. Plays a key role in DNA damage response (DDR) by being conveniently positioned at the replication fork to coordinate DNA replication with DNA repair and DNA damage tolerance pathways. Acts as a loading platform to recruit DDR proteins that allow completion of DNA replication after DNA damage and promote postreplication repair: Monoubiquitinated PCNA leads to recruitment of translesion (TLS) polymerases, while 'Lys-63'-linked polyubiquitination of PCNA is involved in error-free pathway and employs recombination mechanisms to synthesize across the lesion.</text>
</comment>
<dbReference type="FunFam" id="3.10.150.10:FF:000008">
    <property type="entry name" value="Proliferating cell nuclear antigen"/>
    <property type="match status" value="1"/>
</dbReference>
<dbReference type="GO" id="GO:0043626">
    <property type="term" value="C:PCNA complex"/>
    <property type="evidence" value="ECO:0007669"/>
    <property type="project" value="TreeGrafter"/>
</dbReference>
<evidence type="ECO:0000256" key="3">
    <source>
        <dbReference type="ARBA" id="ARBA00022705"/>
    </source>
</evidence>
<comment type="subcellular location">
    <subcellularLocation>
        <location evidence="1 7">Nucleus</location>
    </subcellularLocation>
</comment>
<dbReference type="InterPro" id="IPR022659">
    <property type="entry name" value="Pr_cel_nuc_antig_CS"/>
</dbReference>
<protein>
    <recommendedName>
        <fullName evidence="7">DNA sliding clamp PCNA</fullName>
    </recommendedName>
</protein>
<evidence type="ECO:0000313" key="12">
    <source>
        <dbReference type="EMBL" id="KAG8517871.1"/>
    </source>
</evidence>
<evidence type="ECO:0000256" key="7">
    <source>
        <dbReference type="RuleBase" id="RU000641"/>
    </source>
</evidence>
<organism evidence="12 13">
    <name type="scientific">Galemys pyrenaicus</name>
    <name type="common">Iberian desman</name>
    <name type="synonym">Pyrenean desman</name>
    <dbReference type="NCBI Taxonomy" id="202257"/>
    <lineage>
        <taxon>Eukaryota</taxon>
        <taxon>Metazoa</taxon>
        <taxon>Chordata</taxon>
        <taxon>Craniata</taxon>
        <taxon>Vertebrata</taxon>
        <taxon>Euteleostomi</taxon>
        <taxon>Mammalia</taxon>
        <taxon>Eutheria</taxon>
        <taxon>Laurasiatheria</taxon>
        <taxon>Eulipotyphla</taxon>
        <taxon>Talpidae</taxon>
        <taxon>Galemys</taxon>
    </lineage>
</organism>
<feature type="domain" description="Proliferating cell nuclear antigen PCNA C-terminal" evidence="11">
    <location>
        <begin position="291"/>
        <end position="418"/>
    </location>
</feature>
<dbReference type="InterPro" id="IPR000730">
    <property type="entry name" value="Pr_cel_nuc_antig"/>
</dbReference>
<accession>A0A8J6AAG5</accession>
<dbReference type="InterPro" id="IPR022648">
    <property type="entry name" value="Pr_cel_nuc_antig_N"/>
</dbReference>
<proteinExistence type="inferred from homology"/>
<evidence type="ECO:0000256" key="5">
    <source>
        <dbReference type="ARBA" id="ARBA00023242"/>
    </source>
</evidence>
<dbReference type="HAMAP" id="MF_00317">
    <property type="entry name" value="DNApol_clamp_arch"/>
    <property type="match status" value="1"/>
</dbReference>
<evidence type="ECO:0000259" key="10">
    <source>
        <dbReference type="Pfam" id="PF00705"/>
    </source>
</evidence>
<dbReference type="InterPro" id="IPR046938">
    <property type="entry name" value="DNA_clamp_sf"/>
</dbReference>
<evidence type="ECO:0000256" key="9">
    <source>
        <dbReference type="SAM" id="MobiDB-lite"/>
    </source>
</evidence>
<feature type="compositionally biased region" description="Low complexity" evidence="9">
    <location>
        <begin position="87"/>
        <end position="99"/>
    </location>
</feature>